<gene>
    <name evidence="2" type="ORF">K8V79_08400</name>
</gene>
<feature type="chain" id="PRO_5039535076" description="DUF4179 domain-containing protein" evidence="1">
    <location>
        <begin position="25"/>
        <end position="100"/>
    </location>
</feature>
<dbReference type="Proteomes" id="UP000787156">
    <property type="component" value="Unassembled WGS sequence"/>
</dbReference>
<organism evidence="2 3">
    <name type="scientific">Acinetobacter lwoffii</name>
    <dbReference type="NCBI Taxonomy" id="28090"/>
    <lineage>
        <taxon>Bacteria</taxon>
        <taxon>Pseudomonadati</taxon>
        <taxon>Pseudomonadota</taxon>
        <taxon>Gammaproteobacteria</taxon>
        <taxon>Moraxellales</taxon>
        <taxon>Moraxellaceae</taxon>
        <taxon>Acinetobacter</taxon>
    </lineage>
</organism>
<name>A0A9D2ZZJ5_ACILW</name>
<sequence>MKTSLLTTSILSLIMLLTTQFGHAVVIKNTAPKTLINQLEVKNSPIEKALQQHKTDKTLYTEDNLKVQTALKITPSQNFFAAQNQRFTRFVQSIFSPNHS</sequence>
<reference evidence="2" key="1">
    <citation type="journal article" date="2021" name="PeerJ">
        <title>Extensive microbial diversity within the chicken gut microbiome revealed by metagenomics and culture.</title>
        <authorList>
            <person name="Gilroy R."/>
            <person name="Ravi A."/>
            <person name="Getino M."/>
            <person name="Pursley I."/>
            <person name="Horton D.L."/>
            <person name="Alikhan N.F."/>
            <person name="Baker D."/>
            <person name="Gharbi K."/>
            <person name="Hall N."/>
            <person name="Watson M."/>
            <person name="Adriaenssens E.M."/>
            <person name="Foster-Nyarko E."/>
            <person name="Jarju S."/>
            <person name="Secka A."/>
            <person name="Antonio M."/>
            <person name="Oren A."/>
            <person name="Chaudhuri R.R."/>
            <person name="La Ragione R."/>
            <person name="Hildebrand F."/>
            <person name="Pallen M.J."/>
        </authorList>
    </citation>
    <scope>NUCLEOTIDE SEQUENCE</scope>
    <source>
        <strain evidence="2">CHK135-1449</strain>
    </source>
</reference>
<protein>
    <recommendedName>
        <fullName evidence="4">DUF4179 domain-containing protein</fullName>
    </recommendedName>
</protein>
<evidence type="ECO:0000256" key="1">
    <source>
        <dbReference type="SAM" id="SignalP"/>
    </source>
</evidence>
<proteinExistence type="predicted"/>
<keyword evidence="1" id="KW-0732">Signal</keyword>
<comment type="caution">
    <text evidence="2">The sequence shown here is derived from an EMBL/GenBank/DDBJ whole genome shotgun (WGS) entry which is preliminary data.</text>
</comment>
<accession>A0A9D2ZZJ5</accession>
<evidence type="ECO:0000313" key="2">
    <source>
        <dbReference type="EMBL" id="HJF28250.1"/>
    </source>
</evidence>
<evidence type="ECO:0008006" key="4">
    <source>
        <dbReference type="Google" id="ProtNLM"/>
    </source>
</evidence>
<reference evidence="2" key="2">
    <citation type="submission" date="2021-09" db="EMBL/GenBank/DDBJ databases">
        <authorList>
            <person name="Gilroy R."/>
        </authorList>
    </citation>
    <scope>NUCLEOTIDE SEQUENCE</scope>
    <source>
        <strain evidence="2">CHK135-1449</strain>
    </source>
</reference>
<evidence type="ECO:0000313" key="3">
    <source>
        <dbReference type="Proteomes" id="UP000787156"/>
    </source>
</evidence>
<dbReference type="AlphaFoldDB" id="A0A9D2ZZJ5"/>
<dbReference type="EMBL" id="DYWX01000088">
    <property type="protein sequence ID" value="HJF28250.1"/>
    <property type="molecule type" value="Genomic_DNA"/>
</dbReference>
<feature type="signal peptide" evidence="1">
    <location>
        <begin position="1"/>
        <end position="24"/>
    </location>
</feature>